<feature type="region of interest" description="Disordered" evidence="5">
    <location>
        <begin position="156"/>
        <end position="176"/>
    </location>
</feature>
<dbReference type="PANTHER" id="PTHR32089">
    <property type="entry name" value="METHYL-ACCEPTING CHEMOTAXIS PROTEIN MCPB"/>
    <property type="match status" value="1"/>
</dbReference>
<dbReference type="Gene3D" id="1.25.40.10">
    <property type="entry name" value="Tetratricopeptide repeat domain"/>
    <property type="match status" value="1"/>
</dbReference>
<feature type="compositionally biased region" description="Low complexity" evidence="5">
    <location>
        <begin position="473"/>
        <end position="482"/>
    </location>
</feature>
<evidence type="ECO:0000256" key="1">
    <source>
        <dbReference type="ARBA" id="ARBA00023224"/>
    </source>
</evidence>
<feature type="compositionally biased region" description="Polar residues" evidence="5">
    <location>
        <begin position="438"/>
        <end position="447"/>
    </location>
</feature>
<evidence type="ECO:0000256" key="5">
    <source>
        <dbReference type="SAM" id="MobiDB-lite"/>
    </source>
</evidence>
<dbReference type="PROSITE" id="PS50885">
    <property type="entry name" value="HAMP"/>
    <property type="match status" value="2"/>
</dbReference>
<evidence type="ECO:0000256" key="3">
    <source>
        <dbReference type="PROSITE-ProRule" id="PRU00284"/>
    </source>
</evidence>
<evidence type="ECO:0000259" key="7">
    <source>
        <dbReference type="PROSITE" id="PS50111"/>
    </source>
</evidence>
<protein>
    <submittedName>
        <fullName evidence="9">Methyl-accepting chemotaxis protein</fullName>
    </submittedName>
</protein>
<dbReference type="SMART" id="SM00304">
    <property type="entry name" value="HAMP"/>
    <property type="match status" value="2"/>
</dbReference>
<evidence type="ECO:0000256" key="6">
    <source>
        <dbReference type="SAM" id="Phobius"/>
    </source>
</evidence>
<dbReference type="Gene3D" id="6.10.340.10">
    <property type="match status" value="1"/>
</dbReference>
<dbReference type="RefSeq" id="WP_124972971.1">
    <property type="nucleotide sequence ID" value="NZ_BDQK01000013.1"/>
</dbReference>
<dbReference type="Pfam" id="PF00672">
    <property type="entry name" value="HAMP"/>
    <property type="match status" value="1"/>
</dbReference>
<comment type="similarity">
    <text evidence="2">Belongs to the methyl-accepting chemotaxis (MCP) protein family.</text>
</comment>
<dbReference type="AlphaFoldDB" id="A0A401IKH8"/>
<dbReference type="InterPro" id="IPR003660">
    <property type="entry name" value="HAMP_dom"/>
</dbReference>
<dbReference type="GO" id="GO:0016020">
    <property type="term" value="C:membrane"/>
    <property type="evidence" value="ECO:0007669"/>
    <property type="project" value="InterPro"/>
</dbReference>
<dbReference type="CDD" id="cd11386">
    <property type="entry name" value="MCP_signal"/>
    <property type="match status" value="1"/>
</dbReference>
<sequence length="914" mass="99296">MVLGTDYAKLYNQAYVAYGQANYEEAATLIEPMAEAFPEDPNVLLLRGHIYFSLGQYQGACQQYQAVSELTDRKDLLDCARQGLEQAQQLLAQSQSPTVSQSPSQFMTPQKDTAYQVEDDGKFDQWQEDSEEENWDKDFGMDGLDWDSAVFNEDDFEQPTLGQPLSDDNPFDNNGQTSFSMTPMGDPALLGSQTFQEADLDDAQSWLDLDNDLGDFSFEDDDLKTETSSVAPGGENTFVVSSSLAPSVRSPDEDVYTSTPSTNPNRQKSGGSWSNDPSQDESIIQVNPNLSSQLEGEDSFLDNLEAFNDHDLDNLSNLDFTEMGNELPDADLFTQGSEHLMGNLGLSTSDLMAGTGTIGNVSWMKPDDSLISDLPDTSSALVKPTVEISQGRLAVFLNASVKSKAWIVAGTTGMASFLAVLLISGFTSILSPKPKPTPSASNTSEQVANPEKPGSKASSAENYQKPSTDKAASSQQSQPNSQKPVKSGIPVLLLALFAGLASFSTTLLFGLLMAQQIKRTVENLQNQFDAMYAGDFNVKATVYSQDELGQLSASFNQVSRVILTTTRDAQQRAAEMEKAREELQRQVIRLLDDVEGAARGDLTVEAEVTADVLGAVADAFNLTIQNLREIVGQVKRTAKQVNKGSTDSELFARNNSSDSLRMAEELAVTLNSVQVMTESIQRVAENAREAEEVAHTSSVTALKGGEAVERTVAGILQIRETVSETARKVKRLAEASQEISKIVALISQIASRTNLLALNASIQAARAGEAGRGFAIVADEVRQLADRSAKSLKEIEQIVLQIQSETGSVMTAMEEGIQQVIDVADKSEQAKRSLEDIIEVSNRINGLVRSIGTDTVQQRENSRAVAQVMQSVELTAQETSQESQRVAGSLQNLVGISRDLLTSVEKFRVDKEEK</sequence>
<keyword evidence="6" id="KW-0472">Membrane</keyword>
<keyword evidence="6" id="KW-1133">Transmembrane helix</keyword>
<dbReference type="Gene3D" id="1.10.287.950">
    <property type="entry name" value="Methyl-accepting chemotaxis protein"/>
    <property type="match status" value="1"/>
</dbReference>
<dbReference type="SUPFAM" id="SSF58104">
    <property type="entry name" value="Methyl-accepting chemotaxis protein (MCP) signaling domain"/>
    <property type="match status" value="1"/>
</dbReference>
<dbReference type="PROSITE" id="PS50111">
    <property type="entry name" value="CHEMOTAXIS_TRANSDUC_2"/>
    <property type="match status" value="1"/>
</dbReference>
<dbReference type="GO" id="GO:0006935">
    <property type="term" value="P:chemotaxis"/>
    <property type="evidence" value="ECO:0007669"/>
    <property type="project" value="InterPro"/>
</dbReference>
<dbReference type="SUPFAM" id="SSF48452">
    <property type="entry name" value="TPR-like"/>
    <property type="match status" value="1"/>
</dbReference>
<dbReference type="PANTHER" id="PTHR32089:SF114">
    <property type="entry name" value="METHYL-ACCEPTING CHEMOTAXIS PROTEIN MCPB"/>
    <property type="match status" value="1"/>
</dbReference>
<evidence type="ECO:0000259" key="8">
    <source>
        <dbReference type="PROSITE" id="PS50885"/>
    </source>
</evidence>
<feature type="region of interest" description="Disordered" evidence="5">
    <location>
        <begin position="91"/>
        <end position="111"/>
    </location>
</feature>
<feature type="compositionally biased region" description="Low complexity" evidence="5">
    <location>
        <begin position="91"/>
        <end position="105"/>
    </location>
</feature>
<dbReference type="SMART" id="SM00283">
    <property type="entry name" value="MA"/>
    <property type="match status" value="1"/>
</dbReference>
<feature type="domain" description="HAMP" evidence="8">
    <location>
        <begin position="515"/>
        <end position="567"/>
    </location>
</feature>
<dbReference type="Pfam" id="PF00015">
    <property type="entry name" value="MCPsignal"/>
    <property type="match status" value="1"/>
</dbReference>
<keyword evidence="6" id="KW-0812">Transmembrane</keyword>
<dbReference type="PRINTS" id="PR00260">
    <property type="entry name" value="CHEMTRNSDUCR"/>
</dbReference>
<dbReference type="GO" id="GO:0007165">
    <property type="term" value="P:signal transduction"/>
    <property type="evidence" value="ECO:0007669"/>
    <property type="project" value="UniProtKB-KW"/>
</dbReference>
<keyword evidence="1 3" id="KW-0807">Transducer</keyword>
<dbReference type="EMBL" id="BDQK01000013">
    <property type="protein sequence ID" value="GBF81793.1"/>
    <property type="molecule type" value="Genomic_DNA"/>
</dbReference>
<feature type="region of interest" description="Disordered" evidence="5">
    <location>
        <begin position="224"/>
        <end position="282"/>
    </location>
</feature>
<feature type="compositionally biased region" description="Polar residues" evidence="5">
    <location>
        <begin position="256"/>
        <end position="282"/>
    </location>
</feature>
<dbReference type="CDD" id="cd06225">
    <property type="entry name" value="HAMP"/>
    <property type="match status" value="1"/>
</dbReference>
<dbReference type="Proteomes" id="UP000287247">
    <property type="component" value="Unassembled WGS sequence"/>
</dbReference>
<comment type="caution">
    <text evidence="9">The sequence shown here is derived from an EMBL/GenBank/DDBJ whole genome shotgun (WGS) entry which is preliminary data.</text>
</comment>
<accession>A0A401IKH8</accession>
<feature type="transmembrane region" description="Helical" evidence="6">
    <location>
        <begin position="491"/>
        <end position="514"/>
    </location>
</feature>
<dbReference type="InterPro" id="IPR004089">
    <property type="entry name" value="MCPsignal_dom"/>
</dbReference>
<feature type="region of interest" description="Disordered" evidence="5">
    <location>
        <begin position="433"/>
        <end position="485"/>
    </location>
</feature>
<keyword evidence="10" id="KW-1185">Reference proteome</keyword>
<feature type="compositionally biased region" description="Polar residues" evidence="5">
    <location>
        <begin position="456"/>
        <end position="472"/>
    </location>
</feature>
<dbReference type="InterPro" id="IPR011990">
    <property type="entry name" value="TPR-like_helical_dom_sf"/>
</dbReference>
<keyword evidence="4" id="KW-0175">Coiled coil</keyword>
<feature type="domain" description="Methyl-accepting transducer" evidence="7">
    <location>
        <begin position="637"/>
        <end position="873"/>
    </location>
</feature>
<dbReference type="GO" id="GO:0004888">
    <property type="term" value="F:transmembrane signaling receptor activity"/>
    <property type="evidence" value="ECO:0007669"/>
    <property type="project" value="InterPro"/>
</dbReference>
<reference evidence="10" key="1">
    <citation type="submission" date="2017-05" db="EMBL/GenBank/DDBJ databases">
        <title>Physiological properties and genetic analysis related to exopolysaccharide production of fresh-water unicellular cyanobacterium Aphanothece sacrum, Suizenji Nori, that has been cultured as a food source in Japan.</title>
        <authorList>
            <person name="Kanesaki Y."/>
            <person name="Yoshikawa S."/>
            <person name="Ohki K."/>
        </authorList>
    </citation>
    <scope>NUCLEOTIDE SEQUENCE [LARGE SCALE GENOMIC DNA]</scope>
    <source>
        <strain evidence="10">FPU1</strain>
    </source>
</reference>
<name>A0A401IKH8_APHSA</name>
<evidence type="ECO:0000313" key="9">
    <source>
        <dbReference type="EMBL" id="GBF81793.1"/>
    </source>
</evidence>
<evidence type="ECO:0000256" key="4">
    <source>
        <dbReference type="SAM" id="Coils"/>
    </source>
</evidence>
<feature type="domain" description="HAMP" evidence="8">
    <location>
        <begin position="581"/>
        <end position="632"/>
    </location>
</feature>
<evidence type="ECO:0000313" key="10">
    <source>
        <dbReference type="Proteomes" id="UP000287247"/>
    </source>
</evidence>
<organism evidence="9 10">
    <name type="scientific">Aphanothece sacrum FPU1</name>
    <dbReference type="NCBI Taxonomy" id="1920663"/>
    <lineage>
        <taxon>Bacteria</taxon>
        <taxon>Bacillati</taxon>
        <taxon>Cyanobacteriota</taxon>
        <taxon>Cyanophyceae</taxon>
        <taxon>Oscillatoriophycideae</taxon>
        <taxon>Chroococcales</taxon>
        <taxon>Aphanothecaceae</taxon>
        <taxon>Aphanothece</taxon>
    </lineage>
</organism>
<gene>
    <name evidence="9" type="ORF">AsFPU1_3214</name>
</gene>
<dbReference type="InterPro" id="IPR004090">
    <property type="entry name" value="Chemotax_Me-accpt_rcpt"/>
</dbReference>
<feature type="coiled-coil region" evidence="4">
    <location>
        <begin position="566"/>
        <end position="593"/>
    </location>
</feature>
<dbReference type="OrthoDB" id="419276at2"/>
<feature type="transmembrane region" description="Helical" evidence="6">
    <location>
        <begin position="405"/>
        <end position="430"/>
    </location>
</feature>
<evidence type="ECO:0000256" key="2">
    <source>
        <dbReference type="ARBA" id="ARBA00029447"/>
    </source>
</evidence>
<proteinExistence type="inferred from homology"/>